<evidence type="ECO:0000313" key="1">
    <source>
        <dbReference type="EMBL" id="KJB19260.1"/>
    </source>
</evidence>
<reference evidence="1 2" key="1">
    <citation type="journal article" date="2012" name="Nature">
        <title>Repeated polyploidization of Gossypium genomes and the evolution of spinnable cotton fibres.</title>
        <authorList>
            <person name="Paterson A.H."/>
            <person name="Wendel J.F."/>
            <person name="Gundlach H."/>
            <person name="Guo H."/>
            <person name="Jenkins J."/>
            <person name="Jin D."/>
            <person name="Llewellyn D."/>
            <person name="Showmaker K.C."/>
            <person name="Shu S."/>
            <person name="Udall J."/>
            <person name="Yoo M.J."/>
            <person name="Byers R."/>
            <person name="Chen W."/>
            <person name="Doron-Faigenboim A."/>
            <person name="Duke M.V."/>
            <person name="Gong L."/>
            <person name="Grimwood J."/>
            <person name="Grover C."/>
            <person name="Grupp K."/>
            <person name="Hu G."/>
            <person name="Lee T.H."/>
            <person name="Li J."/>
            <person name="Lin L."/>
            <person name="Liu T."/>
            <person name="Marler B.S."/>
            <person name="Page J.T."/>
            <person name="Roberts A.W."/>
            <person name="Romanel E."/>
            <person name="Sanders W.S."/>
            <person name="Szadkowski E."/>
            <person name="Tan X."/>
            <person name="Tang H."/>
            <person name="Xu C."/>
            <person name="Wang J."/>
            <person name="Wang Z."/>
            <person name="Zhang D."/>
            <person name="Zhang L."/>
            <person name="Ashrafi H."/>
            <person name="Bedon F."/>
            <person name="Bowers J.E."/>
            <person name="Brubaker C.L."/>
            <person name="Chee P.W."/>
            <person name="Das S."/>
            <person name="Gingle A.R."/>
            <person name="Haigler C.H."/>
            <person name="Harker D."/>
            <person name="Hoffmann L.V."/>
            <person name="Hovav R."/>
            <person name="Jones D.C."/>
            <person name="Lemke C."/>
            <person name="Mansoor S."/>
            <person name="ur Rahman M."/>
            <person name="Rainville L.N."/>
            <person name="Rambani A."/>
            <person name="Reddy U.K."/>
            <person name="Rong J.K."/>
            <person name="Saranga Y."/>
            <person name="Scheffler B.E."/>
            <person name="Scheffler J.A."/>
            <person name="Stelly D.M."/>
            <person name="Triplett B.A."/>
            <person name="Van Deynze A."/>
            <person name="Vaslin M.F."/>
            <person name="Waghmare V.N."/>
            <person name="Walford S.A."/>
            <person name="Wright R.J."/>
            <person name="Zaki E.A."/>
            <person name="Zhang T."/>
            <person name="Dennis E.S."/>
            <person name="Mayer K.F."/>
            <person name="Peterson D.G."/>
            <person name="Rokhsar D.S."/>
            <person name="Wang X."/>
            <person name="Schmutz J."/>
        </authorList>
    </citation>
    <scope>NUCLEOTIDE SEQUENCE [LARGE SCALE GENOMIC DNA]</scope>
</reference>
<sequence length="162" mass="19254">MISIMLKITEHKLNETNYLDWSKMVRIYLQSVDKDDHLNNEPPTDDTRQVWLREDAQLFLHIRNSIHKEEDKSLITYFMEFKKAYKEFNVLLSFSPREQMTIMSFLVDLPSKFEIAKSHILSRSKISFLQDIFTRMLCIENTHSAQTNNSALLRKQKTILVL</sequence>
<accession>A0A0D2RJH9</accession>
<organism evidence="1 2">
    <name type="scientific">Gossypium raimondii</name>
    <name type="common">Peruvian cotton</name>
    <name type="synonym">Gossypium klotzschianum subsp. raimondii</name>
    <dbReference type="NCBI Taxonomy" id="29730"/>
    <lineage>
        <taxon>Eukaryota</taxon>
        <taxon>Viridiplantae</taxon>
        <taxon>Streptophyta</taxon>
        <taxon>Embryophyta</taxon>
        <taxon>Tracheophyta</taxon>
        <taxon>Spermatophyta</taxon>
        <taxon>Magnoliopsida</taxon>
        <taxon>eudicotyledons</taxon>
        <taxon>Gunneridae</taxon>
        <taxon>Pentapetalae</taxon>
        <taxon>rosids</taxon>
        <taxon>malvids</taxon>
        <taxon>Malvales</taxon>
        <taxon>Malvaceae</taxon>
        <taxon>Malvoideae</taxon>
        <taxon>Gossypium</taxon>
    </lineage>
</organism>
<dbReference type="EMBL" id="CM001742">
    <property type="protein sequence ID" value="KJB19260.1"/>
    <property type="molecule type" value="Genomic_DNA"/>
</dbReference>
<gene>
    <name evidence="1" type="ORF">B456_003G091400</name>
</gene>
<dbReference type="Proteomes" id="UP000032304">
    <property type="component" value="Chromosome 3"/>
</dbReference>
<evidence type="ECO:0000313" key="2">
    <source>
        <dbReference type="Proteomes" id="UP000032304"/>
    </source>
</evidence>
<name>A0A0D2RJH9_GOSRA</name>
<dbReference type="Gramene" id="KJB19260">
    <property type="protein sequence ID" value="KJB19260"/>
    <property type="gene ID" value="B456_003G091400"/>
</dbReference>
<protein>
    <recommendedName>
        <fullName evidence="3">Retrotransposon Copia-like N-terminal domain-containing protein</fullName>
    </recommendedName>
</protein>
<proteinExistence type="predicted"/>
<evidence type="ECO:0008006" key="3">
    <source>
        <dbReference type="Google" id="ProtNLM"/>
    </source>
</evidence>
<dbReference type="OMA" id="MISIMLK"/>
<keyword evidence="2" id="KW-1185">Reference proteome</keyword>
<dbReference type="AlphaFoldDB" id="A0A0D2RJH9"/>